<gene>
    <name evidence="1" type="ORF">RUM43_002006</name>
</gene>
<organism evidence="1 2">
    <name type="scientific">Polyplax serrata</name>
    <name type="common">Common mouse louse</name>
    <dbReference type="NCBI Taxonomy" id="468196"/>
    <lineage>
        <taxon>Eukaryota</taxon>
        <taxon>Metazoa</taxon>
        <taxon>Ecdysozoa</taxon>
        <taxon>Arthropoda</taxon>
        <taxon>Hexapoda</taxon>
        <taxon>Insecta</taxon>
        <taxon>Pterygota</taxon>
        <taxon>Neoptera</taxon>
        <taxon>Paraneoptera</taxon>
        <taxon>Psocodea</taxon>
        <taxon>Troctomorpha</taxon>
        <taxon>Phthiraptera</taxon>
        <taxon>Anoplura</taxon>
        <taxon>Polyplacidae</taxon>
        <taxon>Polyplax</taxon>
    </lineage>
</organism>
<evidence type="ECO:0000313" key="2">
    <source>
        <dbReference type="Proteomes" id="UP001372834"/>
    </source>
</evidence>
<evidence type="ECO:0000313" key="1">
    <source>
        <dbReference type="EMBL" id="KAK6628194.1"/>
    </source>
</evidence>
<reference evidence="1 2" key="1">
    <citation type="submission" date="2023-10" db="EMBL/GenBank/DDBJ databases">
        <title>Genomes of two closely related lineages of the louse Polyplax serrata with different host specificities.</title>
        <authorList>
            <person name="Martinu J."/>
            <person name="Tarabai H."/>
            <person name="Stefka J."/>
            <person name="Hypsa V."/>
        </authorList>
    </citation>
    <scope>NUCLEOTIDE SEQUENCE [LARGE SCALE GENOMIC DNA]</scope>
    <source>
        <strain evidence="1">HR10_N</strain>
    </source>
</reference>
<sequence>MLTLIGLDLYDRISSKVVSPMRSPPSDAVERCRDAIFFLRELEHSAVEPEIDYVDLDDLRELLLKPHFRNGMSKMSETVGGGLGVTVFDFYDRILIELKQKLSLNINIGRIKLTEVDLLTQLRW</sequence>
<protein>
    <submittedName>
        <fullName evidence="1">Uncharacterized protein</fullName>
    </submittedName>
</protein>
<dbReference type="AlphaFoldDB" id="A0AAN8S5P2"/>
<dbReference type="Proteomes" id="UP001372834">
    <property type="component" value="Unassembled WGS sequence"/>
</dbReference>
<dbReference type="EMBL" id="JAWJWE010000036">
    <property type="protein sequence ID" value="KAK6628194.1"/>
    <property type="molecule type" value="Genomic_DNA"/>
</dbReference>
<proteinExistence type="predicted"/>
<accession>A0AAN8S5P2</accession>
<comment type="caution">
    <text evidence="1">The sequence shown here is derived from an EMBL/GenBank/DDBJ whole genome shotgun (WGS) entry which is preliminary data.</text>
</comment>
<name>A0AAN8S5P2_POLSC</name>